<protein>
    <recommendedName>
        <fullName evidence="4">YrhC-like protein</fullName>
    </recommendedName>
</protein>
<sequence>MENQCKKIKEKIVDFKRFGCTLTALSVFLYLGVVLPVEGKTEIQTNMLMAGTMVLIIGSALFFYKAQKYHVQLTEYEEDD</sequence>
<keyword evidence="1" id="KW-1133">Transmembrane helix</keyword>
<keyword evidence="1" id="KW-0472">Membrane</keyword>
<name>G9QPY9_9BACI</name>
<dbReference type="Pfam" id="PF14143">
    <property type="entry name" value="YrhC"/>
    <property type="match status" value="1"/>
</dbReference>
<dbReference type="PATRIC" id="fig|665952.3.peg.3260"/>
<evidence type="ECO:0000256" key="1">
    <source>
        <dbReference type="SAM" id="Phobius"/>
    </source>
</evidence>
<proteinExistence type="predicted"/>
<dbReference type="RefSeq" id="WP_003355444.1">
    <property type="nucleotide sequence ID" value="NZ_JH414764.1"/>
</dbReference>
<keyword evidence="3" id="KW-1185">Reference proteome</keyword>
<evidence type="ECO:0000313" key="2">
    <source>
        <dbReference type="EMBL" id="EHL73528.1"/>
    </source>
</evidence>
<dbReference type="AlphaFoldDB" id="G9QPY9"/>
<dbReference type="EMBL" id="ACWF01000157">
    <property type="protein sequence ID" value="EHL73528.1"/>
    <property type="molecule type" value="Genomic_DNA"/>
</dbReference>
<dbReference type="Proteomes" id="UP000011747">
    <property type="component" value="Unassembled WGS sequence"/>
</dbReference>
<reference evidence="2 3" key="1">
    <citation type="submission" date="2011-09" db="EMBL/GenBank/DDBJ databases">
        <title>The Genome Sequence of Bacillus smithii 7_3_47FAA.</title>
        <authorList>
            <consortium name="The Broad Institute Genome Sequencing Platform"/>
            <person name="Earl A."/>
            <person name="Ward D."/>
            <person name="Feldgarden M."/>
            <person name="Gevers D."/>
            <person name="Daigneault M."/>
            <person name="Strauss J."/>
            <person name="Allen-Vercoe E."/>
            <person name="Young S.K."/>
            <person name="Zeng Q."/>
            <person name="Gargeya S."/>
            <person name="Fitzgerald M."/>
            <person name="Haas B."/>
            <person name="Abouelleil A."/>
            <person name="Alvarado L."/>
            <person name="Arachchi H.M."/>
            <person name="Berlin A."/>
            <person name="Brown A."/>
            <person name="Chapman S.B."/>
            <person name="Chen Z."/>
            <person name="Dunbar C."/>
            <person name="Freedman E."/>
            <person name="Gearin G."/>
            <person name="Goldberg J."/>
            <person name="Griggs A."/>
            <person name="Gujja S."/>
            <person name="Heiman D."/>
            <person name="Howarth C."/>
            <person name="Larson L."/>
            <person name="Lui A."/>
            <person name="MacDonald P.J.P."/>
            <person name="Montmayeur A."/>
            <person name="Murphy C."/>
            <person name="Neiman D."/>
            <person name="Pearson M."/>
            <person name="Priest M."/>
            <person name="Roberts A."/>
            <person name="Saif S."/>
            <person name="Shea T."/>
            <person name="Shenoy N."/>
            <person name="Sisk P."/>
            <person name="Stolte C."/>
            <person name="Sykes S."/>
            <person name="Wortman J."/>
            <person name="Nusbaum C."/>
            <person name="Birren B."/>
        </authorList>
    </citation>
    <scope>NUCLEOTIDE SEQUENCE [LARGE SCALE GENOMIC DNA]</scope>
    <source>
        <strain evidence="2 3">7_3_47FAA</strain>
    </source>
</reference>
<comment type="caution">
    <text evidence="2">The sequence shown here is derived from an EMBL/GenBank/DDBJ whole genome shotgun (WGS) entry which is preliminary data.</text>
</comment>
<gene>
    <name evidence="2" type="ORF">HMPREF1015_00356</name>
</gene>
<dbReference type="InterPro" id="IPR025418">
    <property type="entry name" value="YrhC-like"/>
</dbReference>
<organism evidence="2 3">
    <name type="scientific">Bacillus smithii 7_3_47FAA</name>
    <dbReference type="NCBI Taxonomy" id="665952"/>
    <lineage>
        <taxon>Bacteria</taxon>
        <taxon>Bacillati</taxon>
        <taxon>Bacillota</taxon>
        <taxon>Bacilli</taxon>
        <taxon>Bacillales</taxon>
        <taxon>Bacillaceae</taxon>
        <taxon>Bacillus</taxon>
    </lineage>
</organism>
<feature type="transmembrane region" description="Helical" evidence="1">
    <location>
        <begin position="20"/>
        <end position="37"/>
    </location>
</feature>
<evidence type="ECO:0008006" key="4">
    <source>
        <dbReference type="Google" id="ProtNLM"/>
    </source>
</evidence>
<evidence type="ECO:0000313" key="3">
    <source>
        <dbReference type="Proteomes" id="UP000011747"/>
    </source>
</evidence>
<accession>G9QPY9</accession>
<feature type="transmembrane region" description="Helical" evidence="1">
    <location>
        <begin position="43"/>
        <end position="64"/>
    </location>
</feature>
<dbReference type="HOGENOM" id="CLU_185006_1_0_9"/>
<keyword evidence="1" id="KW-0812">Transmembrane</keyword>